<dbReference type="EMBL" id="CP022433">
    <property type="protein sequence ID" value="ASN25553.1"/>
    <property type="molecule type" value="Genomic_DNA"/>
</dbReference>
<accession>A0A221NZW1</accession>
<sequence>MVDLGGEVAVLKDLNSHPRIVGSRPAGAENADAYRLDSPRQLASGEVVGIRDGGVVAIEPSTPGRAVLLGQASAWFPSADGKQLWAVTEESADTACAGQELPQSVSARFTVSKYETSGHPSRTKLTLPCGMRPVADTSRGLLAERTTGDTGGTGTGGRAVTNIVVLNARADTATKTIATNASVVAAASNRVIWRDDACNTGSCTHSYDVDKPKSDHAPSCKGGDTVGVGTLDPSGRWYASVLRSNHLAVLDLDQGTCHEVDALPTTNAGDLDQTFAVAWSGQNLMLLDQRSGVLASMDASSTEIDKRSKPLSVVNQAQIWGAGTT</sequence>
<proteinExistence type="predicted"/>
<gene>
    <name evidence="1" type="ORF">LK07_17630</name>
</gene>
<name>A0A221NZW1_9ACTN</name>
<keyword evidence="2" id="KW-1185">Reference proteome</keyword>
<organism evidence="1 2">
    <name type="scientific">Streptomyces pluripotens</name>
    <dbReference type="NCBI Taxonomy" id="1355015"/>
    <lineage>
        <taxon>Bacteria</taxon>
        <taxon>Bacillati</taxon>
        <taxon>Actinomycetota</taxon>
        <taxon>Actinomycetes</taxon>
        <taxon>Kitasatosporales</taxon>
        <taxon>Streptomycetaceae</taxon>
        <taxon>Streptomyces</taxon>
    </lineage>
</organism>
<dbReference type="SUPFAM" id="SSF75011">
    <property type="entry name" value="3-carboxy-cis,cis-mucoante lactonizing enzyme"/>
    <property type="match status" value="1"/>
</dbReference>
<dbReference type="AlphaFoldDB" id="A0A221NZW1"/>
<protein>
    <submittedName>
        <fullName evidence="1">Uncharacterized protein</fullName>
    </submittedName>
</protein>
<dbReference type="KEGG" id="splu:LK06_016480"/>
<reference evidence="1 2" key="1">
    <citation type="submission" date="2017-07" db="EMBL/GenBank/DDBJ databases">
        <title>Genome sequence of Streptomyces pluripotens MUSC 137T.</title>
        <authorList>
            <person name="Ser H.-L."/>
            <person name="Lee L.-H."/>
        </authorList>
    </citation>
    <scope>NUCLEOTIDE SEQUENCE [LARGE SCALE GENOMIC DNA]</scope>
    <source>
        <strain evidence="1 2">MUSC 137</strain>
    </source>
</reference>
<evidence type="ECO:0000313" key="2">
    <source>
        <dbReference type="Proteomes" id="UP000031501"/>
    </source>
</evidence>
<evidence type="ECO:0000313" key="1">
    <source>
        <dbReference type="EMBL" id="ASN25553.1"/>
    </source>
</evidence>
<dbReference type="Proteomes" id="UP000031501">
    <property type="component" value="Chromosome"/>
</dbReference>